<dbReference type="AlphaFoldDB" id="A0A285V900"/>
<name>A0A285V900_9ACTN</name>
<evidence type="ECO:0000313" key="1">
    <source>
        <dbReference type="EMBL" id="SOC49526.1"/>
    </source>
</evidence>
<dbReference type="EMBL" id="OBQI01000003">
    <property type="protein sequence ID" value="SOC49526.1"/>
    <property type="molecule type" value="Genomic_DNA"/>
</dbReference>
<sequence length="54" mass="6189">MYVFRGDRVCRYQASYDTGTVARQLGLLPAHDSRTERVLVLLQRLLTAVRAVRP</sequence>
<evidence type="ECO:0000313" key="2">
    <source>
        <dbReference type="Proteomes" id="UP000219435"/>
    </source>
</evidence>
<gene>
    <name evidence="1" type="ORF">SAMN05660748_2254</name>
</gene>
<reference evidence="2" key="1">
    <citation type="submission" date="2017-08" db="EMBL/GenBank/DDBJ databases">
        <authorList>
            <person name="Varghese N."/>
            <person name="Submissions S."/>
        </authorList>
    </citation>
    <scope>NUCLEOTIDE SEQUENCE [LARGE SCALE GENOMIC DNA]</scope>
    <source>
        <strain evidence="2">DSM 4725</strain>
    </source>
</reference>
<keyword evidence="2" id="KW-1185">Reference proteome</keyword>
<organism evidence="1 2">
    <name type="scientific">Blastococcus aggregatus</name>
    <dbReference type="NCBI Taxonomy" id="38502"/>
    <lineage>
        <taxon>Bacteria</taxon>
        <taxon>Bacillati</taxon>
        <taxon>Actinomycetota</taxon>
        <taxon>Actinomycetes</taxon>
        <taxon>Geodermatophilales</taxon>
        <taxon>Geodermatophilaceae</taxon>
        <taxon>Blastococcus</taxon>
    </lineage>
</organism>
<proteinExistence type="predicted"/>
<protein>
    <submittedName>
        <fullName evidence="1">Uncharacterized protein</fullName>
    </submittedName>
</protein>
<accession>A0A285V900</accession>
<dbReference type="Proteomes" id="UP000219435">
    <property type="component" value="Unassembled WGS sequence"/>
</dbReference>